<evidence type="ECO:0000313" key="1">
    <source>
        <dbReference type="EMBL" id="EXL66432.1"/>
    </source>
</evidence>
<sequence length="38" mass="4431">MNLFHIAKYRLKLEMARNPCGQNASLANVFSQQREMYG</sequence>
<proteinExistence type="predicted"/>
<dbReference type="HOGENOM" id="CLU_3337955_0_0_1"/>
<dbReference type="Proteomes" id="UP000030676">
    <property type="component" value="Unassembled WGS sequence"/>
</dbReference>
<dbReference type="AlphaFoldDB" id="X0GS54"/>
<accession>X0GS54</accession>
<reference evidence="1" key="2">
    <citation type="submission" date="2014-03" db="EMBL/GenBank/DDBJ databases">
        <title>The Genome Annotation of Fusarium oxysporum PHW808.</title>
        <authorList>
            <consortium name="The Broad Institute Genomics Platform"/>
            <person name="Ma L.-J."/>
            <person name="Corby-Kistler H."/>
            <person name="Broz K."/>
            <person name="Gale L.R."/>
            <person name="Jonkers W."/>
            <person name="O'Donnell K."/>
            <person name="Ploetz R."/>
            <person name="Steinberg C."/>
            <person name="Schwartz D.C."/>
            <person name="VanEtten H."/>
            <person name="Zhou S."/>
            <person name="Young S.K."/>
            <person name="Zeng Q."/>
            <person name="Gargeya S."/>
            <person name="Fitzgerald M."/>
            <person name="Abouelleil A."/>
            <person name="Alvarado L."/>
            <person name="Chapman S.B."/>
            <person name="Gainer-Dewar J."/>
            <person name="Goldberg J."/>
            <person name="Griggs A."/>
            <person name="Gujja S."/>
            <person name="Hansen M."/>
            <person name="Howarth C."/>
            <person name="Imamovic A."/>
            <person name="Ireland A."/>
            <person name="Larimer J."/>
            <person name="McCowan C."/>
            <person name="Murphy C."/>
            <person name="Pearson M."/>
            <person name="Poon T.W."/>
            <person name="Priest M."/>
            <person name="Roberts A."/>
            <person name="Saif S."/>
            <person name="Shea T."/>
            <person name="Sykes S."/>
            <person name="Wortman J."/>
            <person name="Nusbaum C."/>
            <person name="Birren B."/>
        </authorList>
    </citation>
    <scope>NUCLEOTIDE SEQUENCE</scope>
    <source>
        <strain evidence="1">54008</strain>
    </source>
</reference>
<feature type="non-terminal residue" evidence="1">
    <location>
        <position position="38"/>
    </location>
</feature>
<name>X0GS54_FUSOX</name>
<gene>
    <name evidence="1" type="ORF">FOPG_17383</name>
</gene>
<protein>
    <submittedName>
        <fullName evidence="1">Uncharacterized protein</fullName>
    </submittedName>
</protein>
<reference evidence="1" key="1">
    <citation type="submission" date="2011-11" db="EMBL/GenBank/DDBJ databases">
        <title>The Genome Sequence of Fusarium oxysporum PHW808.</title>
        <authorList>
            <consortium name="The Broad Institute Genome Sequencing Platform"/>
            <person name="Ma L.-J."/>
            <person name="Gale L.R."/>
            <person name="Schwartz D.C."/>
            <person name="Zhou S."/>
            <person name="Corby-Kistler H."/>
            <person name="Young S.K."/>
            <person name="Zeng Q."/>
            <person name="Gargeya S."/>
            <person name="Fitzgerald M."/>
            <person name="Haas B."/>
            <person name="Abouelleil A."/>
            <person name="Alvarado L."/>
            <person name="Arachchi H.M."/>
            <person name="Berlin A."/>
            <person name="Brown A."/>
            <person name="Chapman S.B."/>
            <person name="Chen Z."/>
            <person name="Dunbar C."/>
            <person name="Freedman E."/>
            <person name="Gearin G."/>
            <person name="Goldberg J."/>
            <person name="Griggs A."/>
            <person name="Gujja S."/>
            <person name="Heiman D."/>
            <person name="Howarth C."/>
            <person name="Larson L."/>
            <person name="Lui A."/>
            <person name="MacDonald P.J.P."/>
            <person name="Montmayeur A."/>
            <person name="Murphy C."/>
            <person name="Neiman D."/>
            <person name="Pearson M."/>
            <person name="Priest M."/>
            <person name="Roberts A."/>
            <person name="Saif S."/>
            <person name="Shea T."/>
            <person name="Shenoy N."/>
            <person name="Sisk P."/>
            <person name="Stolte C."/>
            <person name="Sykes S."/>
            <person name="Wortman J."/>
            <person name="Nusbaum C."/>
            <person name="Birren B."/>
        </authorList>
    </citation>
    <scope>NUCLEOTIDE SEQUENCE [LARGE SCALE GENOMIC DNA]</scope>
    <source>
        <strain evidence="1">54008</strain>
    </source>
</reference>
<organism evidence="1">
    <name type="scientific">Fusarium oxysporum f. sp. conglutinans race 2 54008</name>
    <dbReference type="NCBI Taxonomy" id="1089457"/>
    <lineage>
        <taxon>Eukaryota</taxon>
        <taxon>Fungi</taxon>
        <taxon>Dikarya</taxon>
        <taxon>Ascomycota</taxon>
        <taxon>Pezizomycotina</taxon>
        <taxon>Sordariomycetes</taxon>
        <taxon>Hypocreomycetidae</taxon>
        <taxon>Hypocreales</taxon>
        <taxon>Nectriaceae</taxon>
        <taxon>Fusarium</taxon>
        <taxon>Fusarium oxysporum species complex</taxon>
    </lineage>
</organism>
<dbReference type="EMBL" id="KK033446">
    <property type="protein sequence ID" value="EXL66432.1"/>
    <property type="molecule type" value="Genomic_DNA"/>
</dbReference>